<organism evidence="2 3">
    <name type="scientific">Proteiniclasticum ruminis</name>
    <dbReference type="NCBI Taxonomy" id="398199"/>
    <lineage>
        <taxon>Bacteria</taxon>
        <taxon>Bacillati</taxon>
        <taxon>Bacillota</taxon>
        <taxon>Clostridia</taxon>
        <taxon>Eubacteriales</taxon>
        <taxon>Clostridiaceae</taxon>
        <taxon>Proteiniclasticum</taxon>
    </lineage>
</organism>
<feature type="transmembrane region" description="Helical" evidence="1">
    <location>
        <begin position="138"/>
        <end position="156"/>
    </location>
</feature>
<dbReference type="RefSeq" id="WP_031574224.1">
    <property type="nucleotide sequence ID" value="NZ_FNDZ01000001.1"/>
</dbReference>
<evidence type="ECO:0000313" key="3">
    <source>
        <dbReference type="Proteomes" id="UP000183255"/>
    </source>
</evidence>
<evidence type="ECO:0000256" key="1">
    <source>
        <dbReference type="SAM" id="Phobius"/>
    </source>
</evidence>
<evidence type="ECO:0000313" key="2">
    <source>
        <dbReference type="EMBL" id="SDI12455.1"/>
    </source>
</evidence>
<dbReference type="Proteomes" id="UP000183255">
    <property type="component" value="Unassembled WGS sequence"/>
</dbReference>
<dbReference type="AlphaFoldDB" id="A0A1G8I0E3"/>
<reference evidence="2 3" key="1">
    <citation type="submission" date="2016-10" db="EMBL/GenBank/DDBJ databases">
        <authorList>
            <person name="de Groot N.N."/>
        </authorList>
    </citation>
    <scope>NUCLEOTIDE SEQUENCE [LARGE SCALE GENOMIC DNA]</scope>
    <source>
        <strain evidence="2 3">CGMCC 1.5058</strain>
    </source>
</reference>
<dbReference type="EMBL" id="FNDZ01000001">
    <property type="protein sequence ID" value="SDI12455.1"/>
    <property type="molecule type" value="Genomic_DNA"/>
</dbReference>
<keyword evidence="1" id="KW-1133">Transmembrane helix</keyword>
<protein>
    <submittedName>
        <fullName evidence="2">Uncharacterized protein</fullName>
    </submittedName>
</protein>
<accession>A0A1G8I0E3</accession>
<keyword evidence="1" id="KW-0472">Membrane</keyword>
<sequence length="158" mass="17993">MRIEGQDPLIRLLEQINNSSIGHRENGEHLKPEEVLKEVKLALSERDQVLLTGEKSSLEITYSRKPGETPETYLQRISLEISRQIEREKEVGSLNQMREGIEGSMEQTALYHELAKKEFAKERSSASSSNESFPGEKLLYIFAITVVISAIVYILFKV</sequence>
<gene>
    <name evidence="2" type="ORF">SAMN05421804_101737</name>
</gene>
<name>A0A1G8I0E3_9CLOT</name>
<keyword evidence="1" id="KW-0812">Transmembrane</keyword>
<proteinExistence type="predicted"/>